<reference evidence="3" key="2">
    <citation type="submission" date="2018-08" db="UniProtKB">
        <authorList>
            <consortium name="EnsemblPlants"/>
        </authorList>
    </citation>
    <scope>IDENTIFICATION</scope>
    <source>
        <strain evidence="3">Yugu1</strain>
    </source>
</reference>
<dbReference type="EnsemblPlants" id="KQL16184">
    <property type="protein sequence ID" value="KQL16184"/>
    <property type="gene ID" value="SETIT_024418mg"/>
</dbReference>
<dbReference type="EMBL" id="AGNK02001887">
    <property type="status" value="NOT_ANNOTATED_CDS"/>
    <property type="molecule type" value="Genomic_DNA"/>
</dbReference>
<dbReference type="InParanoid" id="K3ZCY8"/>
<feature type="domain" description="Myb/SANT-like" evidence="2">
    <location>
        <begin position="8"/>
        <end position="100"/>
    </location>
</feature>
<evidence type="ECO:0000259" key="2">
    <source>
        <dbReference type="Pfam" id="PF12776"/>
    </source>
</evidence>
<dbReference type="KEGG" id="sita:105913997"/>
<reference evidence="4" key="1">
    <citation type="journal article" date="2012" name="Nat. Biotechnol.">
        <title>Reference genome sequence of the model plant Setaria.</title>
        <authorList>
            <person name="Bennetzen J.L."/>
            <person name="Schmutz J."/>
            <person name="Wang H."/>
            <person name="Percifield R."/>
            <person name="Hawkins J."/>
            <person name="Pontaroli A.C."/>
            <person name="Estep M."/>
            <person name="Feng L."/>
            <person name="Vaughn J.N."/>
            <person name="Grimwood J."/>
            <person name="Jenkins J."/>
            <person name="Barry K."/>
            <person name="Lindquist E."/>
            <person name="Hellsten U."/>
            <person name="Deshpande S."/>
            <person name="Wang X."/>
            <person name="Wu X."/>
            <person name="Mitros T."/>
            <person name="Triplett J."/>
            <person name="Yang X."/>
            <person name="Ye C.Y."/>
            <person name="Mauro-Herrera M."/>
            <person name="Wang L."/>
            <person name="Li P."/>
            <person name="Sharma M."/>
            <person name="Sharma R."/>
            <person name="Ronald P.C."/>
            <person name="Panaud O."/>
            <person name="Kellogg E.A."/>
            <person name="Brutnell T.P."/>
            <person name="Doust A.N."/>
            <person name="Tuskan G.A."/>
            <person name="Rokhsar D."/>
            <person name="Devos K.M."/>
        </authorList>
    </citation>
    <scope>NUCLEOTIDE SEQUENCE [LARGE SCALE GENOMIC DNA]</scope>
    <source>
        <strain evidence="4">cv. Yugu1</strain>
    </source>
</reference>
<organism evidence="3 4">
    <name type="scientific">Setaria italica</name>
    <name type="common">Foxtail millet</name>
    <name type="synonym">Panicum italicum</name>
    <dbReference type="NCBI Taxonomy" id="4555"/>
    <lineage>
        <taxon>Eukaryota</taxon>
        <taxon>Viridiplantae</taxon>
        <taxon>Streptophyta</taxon>
        <taxon>Embryophyta</taxon>
        <taxon>Tracheophyta</taxon>
        <taxon>Spermatophyta</taxon>
        <taxon>Magnoliopsida</taxon>
        <taxon>Liliopsida</taxon>
        <taxon>Poales</taxon>
        <taxon>Poaceae</taxon>
        <taxon>PACMAD clade</taxon>
        <taxon>Panicoideae</taxon>
        <taxon>Panicodae</taxon>
        <taxon>Paniceae</taxon>
        <taxon>Cenchrinae</taxon>
        <taxon>Setaria</taxon>
    </lineage>
</organism>
<evidence type="ECO:0000256" key="1">
    <source>
        <dbReference type="SAM" id="MobiDB-lite"/>
    </source>
</evidence>
<dbReference type="PANTHER" id="PTHR47069:SF9">
    <property type="entry name" value="MYB_SANT-LIKE DOMAIN-CONTAINING PROTEIN"/>
    <property type="match status" value="1"/>
</dbReference>
<gene>
    <name evidence="3" type="primary">LOC105913997</name>
</gene>
<accession>K3ZCY8</accession>
<dbReference type="InterPro" id="IPR024752">
    <property type="entry name" value="Myb/SANT-like_dom"/>
</dbReference>
<dbReference type="RefSeq" id="XP_012699992.1">
    <property type="nucleotide sequence ID" value="XM_012844538.1"/>
</dbReference>
<name>K3ZCY8_SETIT</name>
<proteinExistence type="predicted"/>
<evidence type="ECO:0000313" key="3">
    <source>
        <dbReference type="EnsemblPlants" id="KQL16184"/>
    </source>
</evidence>
<keyword evidence="4" id="KW-1185">Reference proteome</keyword>
<dbReference type="Pfam" id="PF12776">
    <property type="entry name" value="Myb_DNA-bind_3"/>
    <property type="match status" value="1"/>
</dbReference>
<dbReference type="AlphaFoldDB" id="K3ZCY8"/>
<protein>
    <recommendedName>
        <fullName evidence="2">Myb/SANT-like domain-containing protein</fullName>
    </recommendedName>
</protein>
<feature type="region of interest" description="Disordered" evidence="1">
    <location>
        <begin position="83"/>
        <end position="121"/>
    </location>
</feature>
<feature type="region of interest" description="Disordered" evidence="1">
    <location>
        <begin position="172"/>
        <end position="220"/>
    </location>
</feature>
<feature type="compositionally biased region" description="Basic and acidic residues" evidence="1">
    <location>
        <begin position="196"/>
        <end position="206"/>
    </location>
</feature>
<dbReference type="Gramene" id="KQL16184">
    <property type="protein sequence ID" value="KQL16184"/>
    <property type="gene ID" value="SETIT_024418mg"/>
</dbReference>
<sequence>MACNRANWDEGTTKTLPDLCIAEKSQFNWSNRCLTKLGWKHVYRSFNQQTGMNLGNKQLQNKLNALRRAFLSWRDLQIQSGLGRDKQTGGVATDPSFWDDEEAETSAGAAKPSSQPSSVKPLPFLDELYELYGRDPQDRGTLLTAGGIREATPSVGTEGNVADLYQDPIAASSAHNLSKRPSWEISVDSPPKKKSGSLEDYIRDISKTVANRSQKRGDRE</sequence>
<dbReference type="PANTHER" id="PTHR47069">
    <property type="match status" value="1"/>
</dbReference>
<dbReference type="HOGENOM" id="CLU_092221_1_0_1"/>
<dbReference type="OMA" id="INFNWEN"/>
<dbReference type="Proteomes" id="UP000004995">
    <property type="component" value="Unassembled WGS sequence"/>
</dbReference>
<dbReference type="GeneID" id="105913997"/>
<dbReference type="eggNOG" id="ENOG502T2DY">
    <property type="taxonomic scope" value="Eukaryota"/>
</dbReference>
<evidence type="ECO:0000313" key="4">
    <source>
        <dbReference type="Proteomes" id="UP000004995"/>
    </source>
</evidence>